<dbReference type="Proteomes" id="UP001141552">
    <property type="component" value="Unassembled WGS sequence"/>
</dbReference>
<dbReference type="PANTHER" id="PTHR31286:SF167">
    <property type="entry name" value="OS09G0268800 PROTEIN"/>
    <property type="match status" value="1"/>
</dbReference>
<dbReference type="Pfam" id="PF14392">
    <property type="entry name" value="zf-CCHC_4"/>
    <property type="match status" value="1"/>
</dbReference>
<evidence type="ECO:0000313" key="3">
    <source>
        <dbReference type="EMBL" id="KAJ4837522.1"/>
    </source>
</evidence>
<dbReference type="InterPro" id="IPR040256">
    <property type="entry name" value="At4g02000-like"/>
</dbReference>
<dbReference type="EMBL" id="JAKUCV010003815">
    <property type="protein sequence ID" value="KAJ4837522.1"/>
    <property type="molecule type" value="Genomic_DNA"/>
</dbReference>
<reference evidence="3" key="1">
    <citation type="submission" date="2022-02" db="EMBL/GenBank/DDBJ databases">
        <authorList>
            <person name="Henning P.M."/>
            <person name="McCubbin A.G."/>
            <person name="Shore J.S."/>
        </authorList>
    </citation>
    <scope>NUCLEOTIDE SEQUENCE</scope>
    <source>
        <strain evidence="3">F60SS</strain>
        <tissue evidence="3">Leaves</tissue>
    </source>
</reference>
<comment type="caution">
    <text evidence="3">The sequence shown here is derived from an EMBL/GenBank/DDBJ whole genome shotgun (WGS) entry which is preliminary data.</text>
</comment>
<gene>
    <name evidence="3" type="ORF">Tsubulata_034819</name>
</gene>
<proteinExistence type="predicted"/>
<keyword evidence="1" id="KW-0863">Zinc-finger</keyword>
<dbReference type="AlphaFoldDB" id="A0A9Q0FTZ0"/>
<organism evidence="3 4">
    <name type="scientific">Turnera subulata</name>
    <dbReference type="NCBI Taxonomy" id="218843"/>
    <lineage>
        <taxon>Eukaryota</taxon>
        <taxon>Viridiplantae</taxon>
        <taxon>Streptophyta</taxon>
        <taxon>Embryophyta</taxon>
        <taxon>Tracheophyta</taxon>
        <taxon>Spermatophyta</taxon>
        <taxon>Magnoliopsida</taxon>
        <taxon>eudicotyledons</taxon>
        <taxon>Gunneridae</taxon>
        <taxon>Pentapetalae</taxon>
        <taxon>rosids</taxon>
        <taxon>fabids</taxon>
        <taxon>Malpighiales</taxon>
        <taxon>Passifloraceae</taxon>
        <taxon>Turnera</taxon>
    </lineage>
</organism>
<reference evidence="3" key="2">
    <citation type="journal article" date="2023" name="Plants (Basel)">
        <title>Annotation of the Turnera subulata (Passifloraceae) Draft Genome Reveals the S-Locus Evolved after the Divergence of Turneroideae from Passifloroideae in a Stepwise Manner.</title>
        <authorList>
            <person name="Henning P.M."/>
            <person name="Roalson E.H."/>
            <person name="Mir W."/>
            <person name="McCubbin A.G."/>
            <person name="Shore J.S."/>
        </authorList>
    </citation>
    <scope>NUCLEOTIDE SEQUENCE</scope>
    <source>
        <strain evidence="3">F60SS</strain>
    </source>
</reference>
<keyword evidence="1" id="KW-0862">Zinc</keyword>
<dbReference type="GO" id="GO:0008270">
    <property type="term" value="F:zinc ion binding"/>
    <property type="evidence" value="ECO:0007669"/>
    <property type="project" value="UniProtKB-KW"/>
</dbReference>
<dbReference type="InterPro" id="IPR001878">
    <property type="entry name" value="Znf_CCHC"/>
</dbReference>
<dbReference type="GO" id="GO:0003676">
    <property type="term" value="F:nucleic acid binding"/>
    <property type="evidence" value="ECO:0007669"/>
    <property type="project" value="InterPro"/>
</dbReference>
<dbReference type="PANTHER" id="PTHR31286">
    <property type="entry name" value="GLYCINE-RICH CELL WALL STRUCTURAL PROTEIN 1.8-LIKE"/>
    <property type="match status" value="1"/>
</dbReference>
<dbReference type="OrthoDB" id="1939268at2759"/>
<evidence type="ECO:0000256" key="1">
    <source>
        <dbReference type="PROSITE-ProRule" id="PRU00047"/>
    </source>
</evidence>
<dbReference type="PROSITE" id="PS50158">
    <property type="entry name" value="ZF_CCHC"/>
    <property type="match status" value="1"/>
</dbReference>
<name>A0A9Q0FTZ0_9ROSI</name>
<sequence length="244" mass="28132">MVYNILVEDEVEGRLAIVPSAEEQEALVFEEDEVETGPTELNLCLVVLLREVKGNEQPSELSVFHVPIWARAYDIPLNYRKERFIEQLGNKLGTFVHLDQERGLDPGKFIRFRFVKDVRTPLLCGSTVMLKDDREVWIYYKYERFPFFRYHCGRLGHIAKDCPYVDDADLLNPELYQRDTVVKEKVQHGESQTGAIRTEERIEKEIISKSSGIRAEDVVITSDMDKNLPASSVTENPTLVQLIL</sequence>
<accession>A0A9Q0FTZ0</accession>
<evidence type="ECO:0000259" key="2">
    <source>
        <dbReference type="PROSITE" id="PS50158"/>
    </source>
</evidence>
<keyword evidence="1" id="KW-0479">Metal-binding</keyword>
<dbReference type="InterPro" id="IPR025836">
    <property type="entry name" value="Zn_knuckle_CX2CX4HX4C"/>
</dbReference>
<feature type="domain" description="CCHC-type" evidence="2">
    <location>
        <begin position="150"/>
        <end position="163"/>
    </location>
</feature>
<protein>
    <recommendedName>
        <fullName evidence="2">CCHC-type domain-containing protein</fullName>
    </recommendedName>
</protein>
<evidence type="ECO:0000313" key="4">
    <source>
        <dbReference type="Proteomes" id="UP001141552"/>
    </source>
</evidence>
<keyword evidence="4" id="KW-1185">Reference proteome</keyword>